<gene>
    <name evidence="3" type="ORF">SCF082_LOCUS15162</name>
</gene>
<evidence type="ECO:0000313" key="4">
    <source>
        <dbReference type="Proteomes" id="UP001642464"/>
    </source>
</evidence>
<dbReference type="CDD" id="cd22961">
    <property type="entry name" value="DD_TEX55-like"/>
    <property type="match status" value="1"/>
</dbReference>
<evidence type="ECO:0000256" key="2">
    <source>
        <dbReference type="SAM" id="MobiDB-lite"/>
    </source>
</evidence>
<feature type="region of interest" description="Disordered" evidence="2">
    <location>
        <begin position="67"/>
        <end position="156"/>
    </location>
</feature>
<name>A0ABP0K308_9DINO</name>
<feature type="region of interest" description="Disordered" evidence="2">
    <location>
        <begin position="1"/>
        <end position="29"/>
    </location>
</feature>
<dbReference type="Proteomes" id="UP001642464">
    <property type="component" value="Unassembled WGS sequence"/>
</dbReference>
<feature type="coiled-coil region" evidence="1">
    <location>
        <begin position="268"/>
        <end position="330"/>
    </location>
</feature>
<accession>A0ABP0K308</accession>
<keyword evidence="4" id="KW-1185">Reference proteome</keyword>
<dbReference type="EMBL" id="CAXAMM010009668">
    <property type="protein sequence ID" value="CAK9021038.1"/>
    <property type="molecule type" value="Genomic_DNA"/>
</dbReference>
<keyword evidence="1" id="KW-0175">Coiled coil</keyword>
<proteinExistence type="predicted"/>
<comment type="caution">
    <text evidence="3">The sequence shown here is derived from an EMBL/GenBank/DDBJ whole genome shotgun (WGS) entry which is preliminary data.</text>
</comment>
<reference evidence="3 4" key="1">
    <citation type="submission" date="2024-02" db="EMBL/GenBank/DDBJ databases">
        <authorList>
            <person name="Chen Y."/>
            <person name="Shah S."/>
            <person name="Dougan E. K."/>
            <person name="Thang M."/>
            <person name="Chan C."/>
        </authorList>
    </citation>
    <scope>NUCLEOTIDE SEQUENCE [LARGE SCALE GENOMIC DNA]</scope>
</reference>
<sequence length="672" mass="72616">MALHVTNAEGPGPGPGAKESSSKDSAANAKDYLEQKGLLKYVQSLLHAVIQDKPEDPFSYMIEQLTAAQSKSQTCERVMSRPTSARPSRPTSAVARPAGSRPASARPNPPKQRPVDEAPAPREDPPPFPEIPEDRPLKDTKDPAVARKLQELDQSADKKKELMRKLLTATENGQLGTVLASVGLEHSRRRIQALLEQSAESGELEAALKMVMNQKELMDAQKAKSDMRGALEEASETEMRAVLGEMKSQRQMDEELAETDRSANMKLWQEIEAENERLKRQLRDTLLEADASGKMRTVLEEMVGAKDANAQELQDSKDQLKTVLVEASESGKKKEALQQMLPQEPAEPASVAPLAVGDGVARQDERHAVKKKLCGAMLDAAESGKLAEVLDGRSTTDPGPVTAAPAAGGTGAAVKAEDELLRENVKAKMQESLANGRLEEGLATLARKKSQEPEKRPEEDLKKLGQEICGVLQQASQSGKLDEALELLKQEQQEVMRAAPEDEMDAVRKNLCSLMQDAMLSGQLAVALEELKMKSEDIKATDVAAIKAKFRKLLREALESGTLASKVGKLKLIPKAPSPPKGPPPDEMDLLKLHLREALQHAAEAGHLAEALASLQKGPSGDVVQTKLQLQSVLTEAALSGTLGDTLRSLRKAREPGGATTCRCRALCNACG</sequence>
<feature type="compositionally biased region" description="Basic and acidic residues" evidence="2">
    <location>
        <begin position="132"/>
        <end position="156"/>
    </location>
</feature>
<evidence type="ECO:0000313" key="3">
    <source>
        <dbReference type="EMBL" id="CAK9021038.1"/>
    </source>
</evidence>
<feature type="compositionally biased region" description="Polar residues" evidence="2">
    <location>
        <begin position="67"/>
        <end position="91"/>
    </location>
</feature>
<feature type="compositionally biased region" description="Basic and acidic residues" evidence="2">
    <location>
        <begin position="113"/>
        <end position="125"/>
    </location>
</feature>
<protein>
    <submittedName>
        <fullName evidence="3">Sperm acrosomal protein FSA-ACR.1</fullName>
    </submittedName>
</protein>
<feature type="compositionally biased region" description="Low complexity" evidence="2">
    <location>
        <begin position="16"/>
        <end position="29"/>
    </location>
</feature>
<feature type="compositionally biased region" description="Low complexity" evidence="2">
    <location>
        <begin position="92"/>
        <end position="106"/>
    </location>
</feature>
<organism evidence="3 4">
    <name type="scientific">Durusdinium trenchii</name>
    <dbReference type="NCBI Taxonomy" id="1381693"/>
    <lineage>
        <taxon>Eukaryota</taxon>
        <taxon>Sar</taxon>
        <taxon>Alveolata</taxon>
        <taxon>Dinophyceae</taxon>
        <taxon>Suessiales</taxon>
        <taxon>Symbiodiniaceae</taxon>
        <taxon>Durusdinium</taxon>
    </lineage>
</organism>
<evidence type="ECO:0000256" key="1">
    <source>
        <dbReference type="SAM" id="Coils"/>
    </source>
</evidence>